<comment type="caution">
    <text evidence="1">The sequence shown here is derived from an EMBL/GenBank/DDBJ whole genome shotgun (WGS) entry which is preliminary data.</text>
</comment>
<sequence length="75" mass="8504">MSGNKGGVCKFEEAFKTTQQKRNIGLTEYSSKAKNHSRWIPGSGVNPERRAAGSDERRREERAEILMHLICWGPN</sequence>
<evidence type="ECO:0000313" key="1">
    <source>
        <dbReference type="EMBL" id="KAI8552684.1"/>
    </source>
</evidence>
<accession>A0ACC0NIQ8</accession>
<evidence type="ECO:0000313" key="2">
    <source>
        <dbReference type="Proteomes" id="UP001062846"/>
    </source>
</evidence>
<name>A0ACC0NIQ8_RHOML</name>
<dbReference type="Proteomes" id="UP001062846">
    <property type="component" value="Chromosome 6"/>
</dbReference>
<protein>
    <submittedName>
        <fullName evidence="1">Uncharacterized protein</fullName>
    </submittedName>
</protein>
<proteinExistence type="predicted"/>
<gene>
    <name evidence="1" type="ORF">RHMOL_Rhmol06G0285700</name>
</gene>
<keyword evidence="2" id="KW-1185">Reference proteome</keyword>
<dbReference type="EMBL" id="CM046393">
    <property type="protein sequence ID" value="KAI8552684.1"/>
    <property type="molecule type" value="Genomic_DNA"/>
</dbReference>
<reference evidence="1" key="1">
    <citation type="submission" date="2022-02" db="EMBL/GenBank/DDBJ databases">
        <title>Plant Genome Project.</title>
        <authorList>
            <person name="Zhang R.-G."/>
        </authorList>
    </citation>
    <scope>NUCLEOTIDE SEQUENCE</scope>
    <source>
        <strain evidence="1">AT1</strain>
    </source>
</reference>
<organism evidence="1 2">
    <name type="scientific">Rhododendron molle</name>
    <name type="common">Chinese azalea</name>
    <name type="synonym">Azalea mollis</name>
    <dbReference type="NCBI Taxonomy" id="49168"/>
    <lineage>
        <taxon>Eukaryota</taxon>
        <taxon>Viridiplantae</taxon>
        <taxon>Streptophyta</taxon>
        <taxon>Embryophyta</taxon>
        <taxon>Tracheophyta</taxon>
        <taxon>Spermatophyta</taxon>
        <taxon>Magnoliopsida</taxon>
        <taxon>eudicotyledons</taxon>
        <taxon>Gunneridae</taxon>
        <taxon>Pentapetalae</taxon>
        <taxon>asterids</taxon>
        <taxon>Ericales</taxon>
        <taxon>Ericaceae</taxon>
        <taxon>Ericoideae</taxon>
        <taxon>Rhodoreae</taxon>
        <taxon>Rhododendron</taxon>
    </lineage>
</organism>